<protein>
    <recommendedName>
        <fullName evidence="2">PPM-type phosphatase domain-containing protein</fullName>
    </recommendedName>
</protein>
<dbReference type="AlphaFoldDB" id="A0A919IB80"/>
<evidence type="ECO:0000256" key="1">
    <source>
        <dbReference type="SAM" id="MobiDB-lite"/>
    </source>
</evidence>
<sequence>MRARLATLPASPHRPNEDFAAVTPDAAVLLDGAGAAEMDNGCRHGVAWFTRRLGAAILARVGDGPLRSVLASAVSATADAHRDTCDLAHPGSPSATVIIVRFTGPAVEYLVLADSVLLLSTASERPEVITDPRVEAVGNRYRAPMDSLRNGTPEHAEARRAFVRATLGHRNRPGGYWVASADPSVAAEAITGSAAVTSLALLSDGATRLVDTFALETWEGLLASLTSAGPEELLRRTRAAELSDPAGSRWPRAKPHDDATAVHLSVEAELRPPA</sequence>
<accession>A0A919IB80</accession>
<evidence type="ECO:0000313" key="4">
    <source>
        <dbReference type="Proteomes" id="UP000619479"/>
    </source>
</evidence>
<reference evidence="3" key="1">
    <citation type="submission" date="2021-01" db="EMBL/GenBank/DDBJ databases">
        <title>Whole genome shotgun sequence of Actinoplanes cyaneus NBRC 14990.</title>
        <authorList>
            <person name="Komaki H."/>
            <person name="Tamura T."/>
        </authorList>
    </citation>
    <scope>NUCLEOTIDE SEQUENCE</scope>
    <source>
        <strain evidence="3">NBRC 14990</strain>
    </source>
</reference>
<evidence type="ECO:0000313" key="3">
    <source>
        <dbReference type="EMBL" id="GID62559.1"/>
    </source>
</evidence>
<dbReference type="Proteomes" id="UP000619479">
    <property type="component" value="Unassembled WGS sequence"/>
</dbReference>
<dbReference type="RefSeq" id="WP_203738030.1">
    <property type="nucleotide sequence ID" value="NZ_BAAAUC010000002.1"/>
</dbReference>
<gene>
    <name evidence="3" type="ORF">Acy02nite_04400</name>
</gene>
<comment type="caution">
    <text evidence="3">The sequence shown here is derived from an EMBL/GenBank/DDBJ whole genome shotgun (WGS) entry which is preliminary data.</text>
</comment>
<dbReference type="InterPro" id="IPR001932">
    <property type="entry name" value="PPM-type_phosphatase-like_dom"/>
</dbReference>
<feature type="region of interest" description="Disordered" evidence="1">
    <location>
        <begin position="240"/>
        <end position="259"/>
    </location>
</feature>
<organism evidence="3 4">
    <name type="scientific">Actinoplanes cyaneus</name>
    <dbReference type="NCBI Taxonomy" id="52696"/>
    <lineage>
        <taxon>Bacteria</taxon>
        <taxon>Bacillati</taxon>
        <taxon>Actinomycetota</taxon>
        <taxon>Actinomycetes</taxon>
        <taxon>Micromonosporales</taxon>
        <taxon>Micromonosporaceae</taxon>
        <taxon>Actinoplanes</taxon>
    </lineage>
</organism>
<keyword evidence="4" id="KW-1185">Reference proteome</keyword>
<feature type="domain" description="PPM-type phosphatase" evidence="2">
    <location>
        <begin position="15"/>
        <end position="225"/>
    </location>
</feature>
<evidence type="ECO:0000259" key="2">
    <source>
        <dbReference type="Pfam" id="PF13672"/>
    </source>
</evidence>
<dbReference type="Pfam" id="PF13672">
    <property type="entry name" value="PP2C_2"/>
    <property type="match status" value="1"/>
</dbReference>
<name>A0A919IB80_9ACTN</name>
<dbReference type="EMBL" id="BOMH01000002">
    <property type="protein sequence ID" value="GID62559.1"/>
    <property type="molecule type" value="Genomic_DNA"/>
</dbReference>
<proteinExistence type="predicted"/>